<dbReference type="InterPro" id="IPR011701">
    <property type="entry name" value="MFS"/>
</dbReference>
<feature type="transmembrane region" description="Helical" evidence="7">
    <location>
        <begin position="330"/>
        <end position="353"/>
    </location>
</feature>
<dbReference type="GO" id="GO:0022857">
    <property type="term" value="F:transmembrane transporter activity"/>
    <property type="evidence" value="ECO:0007669"/>
    <property type="project" value="InterPro"/>
</dbReference>
<feature type="transmembrane region" description="Helical" evidence="7">
    <location>
        <begin position="242"/>
        <end position="261"/>
    </location>
</feature>
<accession>A0A344UM99</accession>
<evidence type="ECO:0000256" key="2">
    <source>
        <dbReference type="ARBA" id="ARBA00008335"/>
    </source>
</evidence>
<organism evidence="9 10">
    <name type="scientific">Chromobacterium phragmitis</name>
    <dbReference type="NCBI Taxonomy" id="2202141"/>
    <lineage>
        <taxon>Bacteria</taxon>
        <taxon>Pseudomonadati</taxon>
        <taxon>Pseudomonadota</taxon>
        <taxon>Betaproteobacteria</taxon>
        <taxon>Neisseriales</taxon>
        <taxon>Chromobacteriaceae</taxon>
        <taxon>Chromobacterium</taxon>
    </lineage>
</organism>
<feature type="transmembrane region" description="Helical" evidence="7">
    <location>
        <begin position="273"/>
        <end position="291"/>
    </location>
</feature>
<evidence type="ECO:0000313" key="9">
    <source>
        <dbReference type="EMBL" id="AXE36397.1"/>
    </source>
</evidence>
<dbReference type="RefSeq" id="WP_114074167.1">
    <property type="nucleotide sequence ID" value="NZ_CP029554.1"/>
</dbReference>
<dbReference type="GO" id="GO:0016020">
    <property type="term" value="C:membrane"/>
    <property type="evidence" value="ECO:0007669"/>
    <property type="project" value="TreeGrafter"/>
</dbReference>
<feature type="transmembrane region" description="Helical" evidence="7">
    <location>
        <begin position="137"/>
        <end position="159"/>
    </location>
</feature>
<name>A0A344UM99_9NEIS</name>
<dbReference type="InterPro" id="IPR051788">
    <property type="entry name" value="MFS_Transporter"/>
</dbReference>
<evidence type="ECO:0000256" key="6">
    <source>
        <dbReference type="ARBA" id="ARBA00023136"/>
    </source>
</evidence>
<proteinExistence type="inferred from homology"/>
<evidence type="ECO:0000259" key="8">
    <source>
        <dbReference type="PROSITE" id="PS50850"/>
    </source>
</evidence>
<evidence type="ECO:0000256" key="1">
    <source>
        <dbReference type="ARBA" id="ARBA00004127"/>
    </source>
</evidence>
<dbReference type="AlphaFoldDB" id="A0A344UM99"/>
<protein>
    <submittedName>
        <fullName evidence="9">MFS transporter</fullName>
    </submittedName>
</protein>
<feature type="transmembrane region" description="Helical" evidence="7">
    <location>
        <begin position="51"/>
        <end position="71"/>
    </location>
</feature>
<dbReference type="InterPro" id="IPR036259">
    <property type="entry name" value="MFS_trans_sf"/>
</dbReference>
<feature type="transmembrane region" description="Helical" evidence="7">
    <location>
        <begin position="359"/>
        <end position="382"/>
    </location>
</feature>
<reference evidence="9 10" key="1">
    <citation type="submission" date="2018-05" db="EMBL/GenBank/DDBJ databases">
        <title>Genome sequencing, assembly and analysis of the novel insecticidal bacterium, Chromobacterium phragmitis.</title>
        <authorList>
            <person name="Sparks M.E."/>
            <person name="Blackburn M.B."/>
            <person name="Gundersen-Rindal D.E."/>
        </authorList>
    </citation>
    <scope>NUCLEOTIDE SEQUENCE [LARGE SCALE GENOMIC DNA]</scope>
    <source>
        <strain evidence="9">IIBBL 274-1</strain>
    </source>
</reference>
<dbReference type="InterPro" id="IPR020846">
    <property type="entry name" value="MFS_dom"/>
</dbReference>
<feature type="domain" description="Major facilitator superfamily (MFS) profile" evidence="8">
    <location>
        <begin position="13"/>
        <end position="382"/>
    </location>
</feature>
<gene>
    <name evidence="9" type="ORF">DK843_20125</name>
</gene>
<dbReference type="Gene3D" id="1.20.1250.20">
    <property type="entry name" value="MFS general substrate transporter like domains"/>
    <property type="match status" value="1"/>
</dbReference>
<feature type="transmembrane region" description="Helical" evidence="7">
    <location>
        <begin position="12"/>
        <end position="31"/>
    </location>
</feature>
<evidence type="ECO:0000256" key="7">
    <source>
        <dbReference type="SAM" id="Phobius"/>
    </source>
</evidence>
<feature type="transmembrane region" description="Helical" evidence="7">
    <location>
        <begin position="297"/>
        <end position="318"/>
    </location>
</feature>
<feature type="transmembrane region" description="Helical" evidence="7">
    <location>
        <begin position="204"/>
        <end position="230"/>
    </location>
</feature>
<sequence>MPDHAPPFRRDGPTWFLYLVLAVFGFQQSVLGSTLPFLRGEFRYDPIQVGWHFSCYAAGLVASGLFGGWLLSRLRLGPLLRGSAIAMVLAVLSITQARGFAGTLAAAAAMGLTGGVLQSAVQAGLAWHQAEHRDIALVEAFIFAGAGVLSGPLLVGQLATLGLPWRATLLAAALALALVMLLPPPEARPARQSRRDGAASRDGVPLAVAICWASVLLGIGAEWGIGFWGAQFLEGRLGLGPAPAVSLMSVFFGGTVFGRVVSSRLLAKFDGRAMLLAATLLGSGAIFTLWASSVPAVTIAALALAGMCLGNFFPLLISNAVRLEPGYVQLISVGATQAVGISLLAIPIVLGYIGQVAGLINAIGMLAILPLLMAAACLAAGYRHALPHKA</sequence>
<keyword evidence="3" id="KW-0813">Transport</keyword>
<evidence type="ECO:0000256" key="3">
    <source>
        <dbReference type="ARBA" id="ARBA00022448"/>
    </source>
</evidence>
<dbReference type="Pfam" id="PF07690">
    <property type="entry name" value="MFS_1"/>
    <property type="match status" value="1"/>
</dbReference>
<keyword evidence="4 7" id="KW-0812">Transmembrane</keyword>
<feature type="transmembrane region" description="Helical" evidence="7">
    <location>
        <begin position="103"/>
        <end position="125"/>
    </location>
</feature>
<dbReference type="KEGG" id="chrb:DK843_20125"/>
<dbReference type="EMBL" id="CP029554">
    <property type="protein sequence ID" value="AXE36397.1"/>
    <property type="molecule type" value="Genomic_DNA"/>
</dbReference>
<dbReference type="SUPFAM" id="SSF103473">
    <property type="entry name" value="MFS general substrate transporter"/>
    <property type="match status" value="1"/>
</dbReference>
<comment type="similarity">
    <text evidence="2">Belongs to the major facilitator superfamily.</text>
</comment>
<feature type="transmembrane region" description="Helical" evidence="7">
    <location>
        <begin position="165"/>
        <end position="183"/>
    </location>
</feature>
<dbReference type="PANTHER" id="PTHR23514:SF3">
    <property type="entry name" value="BYPASS OF STOP CODON PROTEIN 6"/>
    <property type="match status" value="1"/>
</dbReference>
<dbReference type="GO" id="GO:0012505">
    <property type="term" value="C:endomembrane system"/>
    <property type="evidence" value="ECO:0007669"/>
    <property type="project" value="UniProtKB-SubCell"/>
</dbReference>
<evidence type="ECO:0000256" key="5">
    <source>
        <dbReference type="ARBA" id="ARBA00022989"/>
    </source>
</evidence>
<dbReference type="Proteomes" id="UP000252038">
    <property type="component" value="Chromosome"/>
</dbReference>
<keyword evidence="5 7" id="KW-1133">Transmembrane helix</keyword>
<keyword evidence="6 7" id="KW-0472">Membrane</keyword>
<evidence type="ECO:0000313" key="10">
    <source>
        <dbReference type="Proteomes" id="UP000252038"/>
    </source>
</evidence>
<comment type="subcellular location">
    <subcellularLocation>
        <location evidence="1">Endomembrane system</location>
        <topology evidence="1">Multi-pass membrane protein</topology>
    </subcellularLocation>
</comment>
<dbReference type="PANTHER" id="PTHR23514">
    <property type="entry name" value="BYPASS OF STOP CODON PROTEIN 6"/>
    <property type="match status" value="1"/>
</dbReference>
<dbReference type="PROSITE" id="PS50850">
    <property type="entry name" value="MFS"/>
    <property type="match status" value="1"/>
</dbReference>
<evidence type="ECO:0000256" key="4">
    <source>
        <dbReference type="ARBA" id="ARBA00022692"/>
    </source>
</evidence>